<evidence type="ECO:0000313" key="2">
    <source>
        <dbReference type="Proteomes" id="UP001179842"/>
    </source>
</evidence>
<organism evidence="1 2">
    <name type="scientific">Mesomycoplasma lagogenitalium</name>
    <dbReference type="NCBI Taxonomy" id="171286"/>
    <lineage>
        <taxon>Bacteria</taxon>
        <taxon>Bacillati</taxon>
        <taxon>Mycoplasmatota</taxon>
        <taxon>Mycoplasmoidales</taxon>
        <taxon>Metamycoplasmataceae</taxon>
        <taxon>Mesomycoplasma</taxon>
    </lineage>
</organism>
<keyword evidence="2" id="KW-1185">Reference proteome</keyword>
<name>A0ABY8LW24_9BACT</name>
<dbReference type="Proteomes" id="UP001179842">
    <property type="component" value="Chromosome"/>
</dbReference>
<protein>
    <submittedName>
        <fullName evidence="1">Uncharacterized protein</fullName>
    </submittedName>
</protein>
<evidence type="ECO:0000313" key="1">
    <source>
        <dbReference type="EMBL" id="WGI36483.1"/>
    </source>
</evidence>
<reference evidence="1" key="1">
    <citation type="submission" date="2023-04" db="EMBL/GenBank/DDBJ databases">
        <title>Completed genome of Mycoplasma lagogenitalium type strain 12MS.</title>
        <authorList>
            <person name="Spergser J."/>
        </authorList>
    </citation>
    <scope>NUCLEOTIDE SEQUENCE</scope>
    <source>
        <strain evidence="1">12MS</strain>
    </source>
</reference>
<dbReference type="EMBL" id="CP122979">
    <property type="protein sequence ID" value="WGI36483.1"/>
    <property type="molecule type" value="Genomic_DNA"/>
</dbReference>
<dbReference type="RefSeq" id="WP_280101784.1">
    <property type="nucleotide sequence ID" value="NZ_CP122979.1"/>
</dbReference>
<proteinExistence type="predicted"/>
<accession>A0ABY8LW24</accession>
<gene>
    <name evidence="1" type="ORF">QEG99_03395</name>
</gene>
<sequence length="148" mass="17580">MTKENKIALNIYQYLKNKIKLLPHFWFQVVEDNGNYNDAMLFILEPAKSFDLYLDDNFKRVQFSTHLISNKNNHGLQLEMFKKIIKEVQKISELDDWWIRLKSINGVICEKGRDYSDRIQAESPSFNLDSQTYNFKIELLLEGKELNV</sequence>